<evidence type="ECO:0000256" key="2">
    <source>
        <dbReference type="SAM" id="Phobius"/>
    </source>
</evidence>
<evidence type="ECO:0000313" key="4">
    <source>
        <dbReference type="Proteomes" id="UP000267251"/>
    </source>
</evidence>
<feature type="compositionally biased region" description="Pro residues" evidence="1">
    <location>
        <begin position="155"/>
        <end position="168"/>
    </location>
</feature>
<sequence length="174" mass="18879">MSLALPSSSLPSTLYHPLLPFSAMDMDEEGAPAMHVGVRELPLMAFVSFLLFLAGGLAFTYLRFRAQARPSRRRNRRGEEDWKPPRHGWATPPPRFEDAILQTPPVIVIHGGGAPPFPPRPDEEAGTRQSSNSSSTQGIPPELNHSGISIVRIPSVPPPVYLSKPPSPASSVSD</sequence>
<keyword evidence="2" id="KW-0472">Membrane</keyword>
<reference evidence="4" key="1">
    <citation type="journal article" date="2018" name="Nat. Microbiol.">
        <title>Leveraging single-cell genomics to expand the fungal tree of life.</title>
        <authorList>
            <person name="Ahrendt S.R."/>
            <person name="Quandt C.A."/>
            <person name="Ciobanu D."/>
            <person name="Clum A."/>
            <person name="Salamov A."/>
            <person name="Andreopoulos B."/>
            <person name="Cheng J.F."/>
            <person name="Woyke T."/>
            <person name="Pelin A."/>
            <person name="Henrissat B."/>
            <person name="Reynolds N.K."/>
            <person name="Benny G.L."/>
            <person name="Smith M.E."/>
            <person name="James T.Y."/>
            <person name="Grigoriev I.V."/>
        </authorList>
    </citation>
    <scope>NUCLEOTIDE SEQUENCE [LARGE SCALE GENOMIC DNA]</scope>
</reference>
<protein>
    <submittedName>
        <fullName evidence="3">Uncharacterized protein</fullName>
    </submittedName>
</protein>
<feature type="region of interest" description="Disordered" evidence="1">
    <location>
        <begin position="110"/>
        <end position="174"/>
    </location>
</feature>
<organism evidence="3 4">
    <name type="scientific">Piptocephalis cylindrospora</name>
    <dbReference type="NCBI Taxonomy" id="1907219"/>
    <lineage>
        <taxon>Eukaryota</taxon>
        <taxon>Fungi</taxon>
        <taxon>Fungi incertae sedis</taxon>
        <taxon>Zoopagomycota</taxon>
        <taxon>Zoopagomycotina</taxon>
        <taxon>Zoopagomycetes</taxon>
        <taxon>Zoopagales</taxon>
        <taxon>Piptocephalidaceae</taxon>
        <taxon>Piptocephalis</taxon>
    </lineage>
</organism>
<feature type="transmembrane region" description="Helical" evidence="2">
    <location>
        <begin position="43"/>
        <end position="64"/>
    </location>
</feature>
<feature type="compositionally biased region" description="Polar residues" evidence="1">
    <location>
        <begin position="127"/>
        <end position="138"/>
    </location>
</feature>
<keyword evidence="4" id="KW-1185">Reference proteome</keyword>
<proteinExistence type="predicted"/>
<name>A0A4P9XZ01_9FUNG</name>
<keyword evidence="2" id="KW-0812">Transmembrane</keyword>
<evidence type="ECO:0000256" key="1">
    <source>
        <dbReference type="SAM" id="MobiDB-lite"/>
    </source>
</evidence>
<keyword evidence="2" id="KW-1133">Transmembrane helix</keyword>
<dbReference type="AlphaFoldDB" id="A0A4P9XZ01"/>
<accession>A0A4P9XZ01</accession>
<evidence type="ECO:0000313" key="3">
    <source>
        <dbReference type="EMBL" id="RKP11614.1"/>
    </source>
</evidence>
<dbReference type="Proteomes" id="UP000267251">
    <property type="component" value="Unassembled WGS sequence"/>
</dbReference>
<feature type="region of interest" description="Disordered" evidence="1">
    <location>
        <begin position="69"/>
        <end position="97"/>
    </location>
</feature>
<gene>
    <name evidence="3" type="ORF">BJ684DRAFT_21811</name>
</gene>
<dbReference type="OrthoDB" id="10573900at2759"/>
<dbReference type="EMBL" id="KZ988772">
    <property type="protein sequence ID" value="RKP11614.1"/>
    <property type="molecule type" value="Genomic_DNA"/>
</dbReference>